<evidence type="ECO:0000313" key="2">
    <source>
        <dbReference type="Proteomes" id="UP000292036"/>
    </source>
</evidence>
<name>A0ABD7PV03_RHILE</name>
<dbReference type="Proteomes" id="UP000292036">
    <property type="component" value="Unassembled WGS sequence"/>
</dbReference>
<gene>
    <name evidence="1" type="ORF">ELI19_16495</name>
</gene>
<organism evidence="1 2">
    <name type="scientific">Rhizobium leguminosarum</name>
    <dbReference type="NCBI Taxonomy" id="384"/>
    <lineage>
        <taxon>Bacteria</taxon>
        <taxon>Pseudomonadati</taxon>
        <taxon>Pseudomonadota</taxon>
        <taxon>Alphaproteobacteria</taxon>
        <taxon>Hyphomicrobiales</taxon>
        <taxon>Rhizobiaceae</taxon>
        <taxon>Rhizobium/Agrobacterium group</taxon>
        <taxon>Rhizobium</taxon>
    </lineage>
</organism>
<accession>A0ABD7PV03</accession>
<evidence type="ECO:0000313" key="1">
    <source>
        <dbReference type="EMBL" id="TAW31000.1"/>
    </source>
</evidence>
<sequence>MREAQNRSNLLFLRSSGRKTASRFSWNCFENTPGSRQTCFRLSEAYKWQFQRRPDRDRCSSGSRTLTAV</sequence>
<comment type="caution">
    <text evidence="1">The sequence shown here is derived from an EMBL/GenBank/DDBJ whole genome shotgun (WGS) entry which is preliminary data.</text>
</comment>
<dbReference type="AlphaFoldDB" id="A0ABD7PV03"/>
<protein>
    <submittedName>
        <fullName evidence="1">Uncharacterized protein</fullName>
    </submittedName>
</protein>
<reference evidence="1 2" key="1">
    <citation type="submission" date="2019-02" db="EMBL/GenBank/DDBJ databases">
        <title>The genomic architecture of introgression among sibling species of bacteria.</title>
        <authorList>
            <person name="Cavassim M.I.A."/>
            <person name="Moeskjaer S."/>
            <person name="Moslemi C."/>
            <person name="Fields B."/>
            <person name="Bachmann A."/>
            <person name="Vilhjalmsson B."/>
            <person name="Schierup M.H."/>
            <person name="Young J.P.W."/>
            <person name="Andersen S.U."/>
        </authorList>
    </citation>
    <scope>NUCLEOTIDE SEQUENCE [LARGE SCALE GENOMIC DNA]</scope>
    <source>
        <strain evidence="1 2">SM151B</strain>
    </source>
</reference>
<dbReference type="EMBL" id="SIPS01000001">
    <property type="protein sequence ID" value="TAW31000.1"/>
    <property type="molecule type" value="Genomic_DNA"/>
</dbReference>
<proteinExistence type="predicted"/>